<dbReference type="Gene3D" id="1.10.155.10">
    <property type="entry name" value="Chemotaxis receptor methyltransferase CheR, N-terminal domain"/>
    <property type="match status" value="1"/>
</dbReference>
<keyword evidence="2 5" id="KW-0489">Methyltransferase</keyword>
<dbReference type="RefSeq" id="WP_019923533.1">
    <property type="nucleotide sequence ID" value="NZ_CP140152.1"/>
</dbReference>
<dbReference type="CDD" id="cd02440">
    <property type="entry name" value="AdoMet_MTases"/>
    <property type="match status" value="1"/>
</dbReference>
<protein>
    <recommendedName>
        <fullName evidence="5">Chemotaxis protein methyltransferase</fullName>
        <ecNumber evidence="5">2.1.1.80</ecNumber>
    </recommendedName>
</protein>
<keyword evidence="3 5" id="KW-0808">Transferase</keyword>
<dbReference type="InterPro" id="IPR029063">
    <property type="entry name" value="SAM-dependent_MTases_sf"/>
</dbReference>
<proteinExistence type="predicted"/>
<evidence type="ECO:0000256" key="2">
    <source>
        <dbReference type="ARBA" id="ARBA00022603"/>
    </source>
</evidence>
<dbReference type="EMBL" id="CP140152">
    <property type="protein sequence ID" value="WQH04184.1"/>
    <property type="molecule type" value="Genomic_DNA"/>
</dbReference>
<dbReference type="PRINTS" id="PR00996">
    <property type="entry name" value="CHERMTFRASE"/>
</dbReference>
<dbReference type="Proteomes" id="UP001326110">
    <property type="component" value="Chromosome"/>
</dbReference>
<evidence type="ECO:0000256" key="5">
    <source>
        <dbReference type="PIRNR" id="PIRNR000410"/>
    </source>
</evidence>
<evidence type="ECO:0000313" key="7">
    <source>
        <dbReference type="EMBL" id="WQH04184.1"/>
    </source>
</evidence>
<accession>A0ABZ0XWQ5</accession>
<evidence type="ECO:0000256" key="4">
    <source>
        <dbReference type="ARBA" id="ARBA00022691"/>
    </source>
</evidence>
<dbReference type="PROSITE" id="PS50123">
    <property type="entry name" value="CHER"/>
    <property type="match status" value="1"/>
</dbReference>
<dbReference type="InterPro" id="IPR022642">
    <property type="entry name" value="CheR_C"/>
</dbReference>
<dbReference type="InterPro" id="IPR022641">
    <property type="entry name" value="CheR_N"/>
</dbReference>
<dbReference type="EC" id="2.1.1.80" evidence="5"/>
<dbReference type="Pfam" id="PF03705">
    <property type="entry name" value="CheR_N"/>
    <property type="match status" value="1"/>
</dbReference>
<evidence type="ECO:0000313" key="8">
    <source>
        <dbReference type="Proteomes" id="UP001326110"/>
    </source>
</evidence>
<dbReference type="SUPFAM" id="SSF53335">
    <property type="entry name" value="S-adenosyl-L-methionine-dependent methyltransferases"/>
    <property type="match status" value="1"/>
</dbReference>
<comment type="function">
    <text evidence="5">Methylation of the membrane-bound methyl-accepting chemotaxis proteins (MCP) to form gamma-glutamyl methyl ester residues in MCP.</text>
</comment>
<dbReference type="Gene3D" id="3.40.50.150">
    <property type="entry name" value="Vaccinia Virus protein VP39"/>
    <property type="match status" value="1"/>
</dbReference>
<dbReference type="SUPFAM" id="SSF47757">
    <property type="entry name" value="Chemotaxis receptor methyltransferase CheR, N-terminal domain"/>
    <property type="match status" value="1"/>
</dbReference>
<keyword evidence="8" id="KW-1185">Reference proteome</keyword>
<sequence length="272" mass="30710">MTAAALTDREFSQFQRFIYDAAGISMSDGKQALVSGRLAKRLAHHRLASYGDYLRLLQSRSDPAELQVAIDLLTTNETYFFREPKHFQLLRQLAEDARDRGRGRGLRVWSAASSSGEEAYSIAMVLADVLGDAAWEVLGTDISTRVLQRARNGHYPLERASQMPIGYLKRFCLRGQGSEEGTMLIERPLRQRVQFQQVNLNQALPALGQFDVIFLRNVMIYFNLDTKRQVVARLLALLRPGGHFLIGHSETLNDINDTLSPVAPSVYRKDQQ</sequence>
<feature type="domain" description="CheR-type methyltransferase" evidence="6">
    <location>
        <begin position="1"/>
        <end position="272"/>
    </location>
</feature>
<dbReference type="InterPro" id="IPR026024">
    <property type="entry name" value="Chemotaxis_MeTrfase_CheR"/>
</dbReference>
<dbReference type="PIRSF" id="PIRSF000410">
    <property type="entry name" value="CheR"/>
    <property type="match status" value="1"/>
</dbReference>
<dbReference type="GeneID" id="43165144"/>
<evidence type="ECO:0000259" key="6">
    <source>
        <dbReference type="PROSITE" id="PS50123"/>
    </source>
</evidence>
<keyword evidence="4 5" id="KW-0949">S-adenosyl-L-methionine</keyword>
<comment type="catalytic activity">
    <reaction evidence="1 5">
        <text>L-glutamyl-[protein] + S-adenosyl-L-methionine = [protein]-L-glutamate 5-O-methyl ester + S-adenosyl-L-homocysteine</text>
        <dbReference type="Rhea" id="RHEA:24452"/>
        <dbReference type="Rhea" id="RHEA-COMP:10208"/>
        <dbReference type="Rhea" id="RHEA-COMP:10311"/>
        <dbReference type="ChEBI" id="CHEBI:29973"/>
        <dbReference type="ChEBI" id="CHEBI:57856"/>
        <dbReference type="ChEBI" id="CHEBI:59789"/>
        <dbReference type="ChEBI" id="CHEBI:82795"/>
        <dbReference type="EC" id="2.1.1.80"/>
    </reaction>
</comment>
<dbReference type="InterPro" id="IPR036804">
    <property type="entry name" value="CheR_N_sf"/>
</dbReference>
<dbReference type="Pfam" id="PF01739">
    <property type="entry name" value="CheR"/>
    <property type="match status" value="1"/>
</dbReference>
<gene>
    <name evidence="7" type="ORF">SR858_24565</name>
</gene>
<reference evidence="7 8" key="1">
    <citation type="submission" date="2023-11" db="EMBL/GenBank/DDBJ databases">
        <title>MicrobeMod: A computational toolkit for identifying prokaryotic methylation and restriction-modification with nanopore sequencing.</title>
        <authorList>
            <person name="Crits-Christoph A."/>
            <person name="Kang S.C."/>
            <person name="Lee H."/>
            <person name="Ostrov N."/>
        </authorList>
    </citation>
    <scope>NUCLEOTIDE SEQUENCE [LARGE SCALE GENOMIC DNA]</scope>
    <source>
        <strain evidence="7 8">ATCC 25935</strain>
    </source>
</reference>
<name>A0ABZ0XWQ5_9BURK</name>
<evidence type="ECO:0000256" key="3">
    <source>
        <dbReference type="ARBA" id="ARBA00022679"/>
    </source>
</evidence>
<dbReference type="InterPro" id="IPR000780">
    <property type="entry name" value="CheR_MeTrfase"/>
</dbReference>
<evidence type="ECO:0000256" key="1">
    <source>
        <dbReference type="ARBA" id="ARBA00001541"/>
    </source>
</evidence>
<dbReference type="SMART" id="SM00138">
    <property type="entry name" value="MeTrc"/>
    <property type="match status" value="1"/>
</dbReference>
<dbReference type="PANTHER" id="PTHR24422">
    <property type="entry name" value="CHEMOTAXIS PROTEIN METHYLTRANSFERASE"/>
    <property type="match status" value="1"/>
</dbReference>
<dbReference type="PANTHER" id="PTHR24422:SF26">
    <property type="entry name" value="CHEMOTAXIS PROTEIN METHYLTRANSFERASE"/>
    <property type="match status" value="1"/>
</dbReference>
<dbReference type="InterPro" id="IPR050903">
    <property type="entry name" value="Bact_Chemotaxis_MeTrfase"/>
</dbReference>
<organism evidence="7 8">
    <name type="scientific">Duganella zoogloeoides</name>
    <dbReference type="NCBI Taxonomy" id="75659"/>
    <lineage>
        <taxon>Bacteria</taxon>
        <taxon>Pseudomonadati</taxon>
        <taxon>Pseudomonadota</taxon>
        <taxon>Betaproteobacteria</taxon>
        <taxon>Burkholderiales</taxon>
        <taxon>Oxalobacteraceae</taxon>
        <taxon>Telluria group</taxon>
        <taxon>Duganella</taxon>
    </lineage>
</organism>